<dbReference type="Gene3D" id="1.10.10.10">
    <property type="entry name" value="Winged helix-like DNA-binding domain superfamily/Winged helix DNA-binding domain"/>
    <property type="match status" value="1"/>
</dbReference>
<evidence type="ECO:0000256" key="9">
    <source>
        <dbReference type="SAM" id="MobiDB-lite"/>
    </source>
</evidence>
<dbReference type="STRING" id="7167.A0A182FBK7"/>
<dbReference type="CDD" id="cd14458">
    <property type="entry name" value="DP_DD"/>
    <property type="match status" value="1"/>
</dbReference>
<reference evidence="12" key="2">
    <citation type="submission" date="2022-08" db="UniProtKB">
        <authorList>
            <consortium name="EnsemblMetazoa"/>
        </authorList>
    </citation>
    <scope>IDENTIFICATION</scope>
    <source>
        <strain evidence="12">STECLA/ALBI9_A</strain>
    </source>
</reference>
<dbReference type="SUPFAM" id="SSF144074">
    <property type="entry name" value="E2F-DP heterodimerization region"/>
    <property type="match status" value="1"/>
</dbReference>
<keyword evidence="5 7" id="KW-0804">Transcription</keyword>
<dbReference type="GO" id="GO:0005634">
    <property type="term" value="C:nucleus"/>
    <property type="evidence" value="ECO:0007669"/>
    <property type="project" value="UniProtKB-SubCell"/>
</dbReference>
<dbReference type="InterPro" id="IPR038168">
    <property type="entry name" value="TF_DP_C_sf"/>
</dbReference>
<dbReference type="SMART" id="SM01372">
    <property type="entry name" value="E2F_TDP"/>
    <property type="match status" value="1"/>
</dbReference>
<dbReference type="FunFam" id="1.20.140.80:FF:000001">
    <property type="entry name" value="Transcription factor"/>
    <property type="match status" value="1"/>
</dbReference>
<dbReference type="Proteomes" id="UP000069272">
    <property type="component" value="Chromosome 3R"/>
</dbReference>
<evidence type="ECO:0000256" key="7">
    <source>
        <dbReference type="RuleBase" id="RU003796"/>
    </source>
</evidence>
<evidence type="ECO:0000256" key="5">
    <source>
        <dbReference type="ARBA" id="ARBA00023163"/>
    </source>
</evidence>
<evidence type="ECO:0008006" key="14">
    <source>
        <dbReference type="Google" id="ProtNLM"/>
    </source>
</evidence>
<feature type="region of interest" description="Disordered" evidence="9">
    <location>
        <begin position="263"/>
        <end position="353"/>
    </location>
</feature>
<feature type="compositionally biased region" description="Basic residues" evidence="9">
    <location>
        <begin position="339"/>
        <end position="353"/>
    </location>
</feature>
<feature type="compositionally biased region" description="Polar residues" evidence="9">
    <location>
        <begin position="585"/>
        <end position="604"/>
    </location>
</feature>
<feature type="domain" description="Transcription factor DP C-terminal" evidence="10">
    <location>
        <begin position="436"/>
        <end position="580"/>
    </location>
</feature>
<organism evidence="12 13">
    <name type="scientific">Anopheles albimanus</name>
    <name type="common">New world malaria mosquito</name>
    <dbReference type="NCBI Taxonomy" id="7167"/>
    <lineage>
        <taxon>Eukaryota</taxon>
        <taxon>Metazoa</taxon>
        <taxon>Ecdysozoa</taxon>
        <taxon>Arthropoda</taxon>
        <taxon>Hexapoda</taxon>
        <taxon>Insecta</taxon>
        <taxon>Pterygota</taxon>
        <taxon>Neoptera</taxon>
        <taxon>Endopterygota</taxon>
        <taxon>Diptera</taxon>
        <taxon>Nematocera</taxon>
        <taxon>Culicoidea</taxon>
        <taxon>Culicidae</taxon>
        <taxon>Anophelinae</taxon>
        <taxon>Anopheles</taxon>
    </lineage>
</organism>
<dbReference type="RefSeq" id="XP_035791030.1">
    <property type="nucleotide sequence ID" value="XM_035935137.1"/>
</dbReference>
<dbReference type="GO" id="GO:0000981">
    <property type="term" value="F:DNA-binding transcription factor activity, RNA polymerase II-specific"/>
    <property type="evidence" value="ECO:0007669"/>
    <property type="project" value="TreeGrafter"/>
</dbReference>
<dbReference type="InterPro" id="IPR015648">
    <property type="entry name" value="Transcrpt_fac_DP"/>
</dbReference>
<dbReference type="EnsemblMetazoa" id="AALB003890-RA">
    <property type="protein sequence ID" value="AALB003890-PA"/>
    <property type="gene ID" value="AALB003890"/>
</dbReference>
<dbReference type="GO" id="GO:0005667">
    <property type="term" value="C:transcription regulator complex"/>
    <property type="evidence" value="ECO:0007669"/>
    <property type="project" value="InterPro"/>
</dbReference>
<dbReference type="VEuPathDB" id="VectorBase:AALB20_026072"/>
<keyword evidence="6 7" id="KW-0539">Nucleus</keyword>
<dbReference type="GO" id="GO:0051726">
    <property type="term" value="P:regulation of cell cycle"/>
    <property type="evidence" value="ECO:0007669"/>
    <property type="project" value="InterPro"/>
</dbReference>
<evidence type="ECO:0000259" key="10">
    <source>
        <dbReference type="SMART" id="SM01138"/>
    </source>
</evidence>
<dbReference type="KEGG" id="aali:118466161"/>
<evidence type="ECO:0000256" key="1">
    <source>
        <dbReference type="ARBA" id="ARBA00004123"/>
    </source>
</evidence>
<dbReference type="GO" id="GO:0000977">
    <property type="term" value="F:RNA polymerase II transcription regulatory region sequence-specific DNA binding"/>
    <property type="evidence" value="ECO:0007669"/>
    <property type="project" value="TreeGrafter"/>
</dbReference>
<evidence type="ECO:0000256" key="6">
    <source>
        <dbReference type="ARBA" id="ARBA00023242"/>
    </source>
</evidence>
<evidence type="ECO:0000256" key="2">
    <source>
        <dbReference type="ARBA" id="ARBA00010940"/>
    </source>
</evidence>
<comment type="similarity">
    <text evidence="2 7">Belongs to the E2F/DP family.</text>
</comment>
<keyword evidence="13" id="KW-1185">Reference proteome</keyword>
<dbReference type="PANTHER" id="PTHR12548">
    <property type="entry name" value="TRANSCRIPTION FACTOR DP"/>
    <property type="match status" value="1"/>
</dbReference>
<feature type="coiled-coil region" evidence="8">
    <location>
        <begin position="431"/>
        <end position="458"/>
    </location>
</feature>
<feature type="region of interest" description="Disordered" evidence="9">
    <location>
        <begin position="84"/>
        <end position="104"/>
    </location>
</feature>
<keyword evidence="8" id="KW-0175">Coiled coil</keyword>
<evidence type="ECO:0000313" key="13">
    <source>
        <dbReference type="Proteomes" id="UP000069272"/>
    </source>
</evidence>
<dbReference type="SUPFAM" id="SSF46785">
    <property type="entry name" value="Winged helix' DNA-binding domain"/>
    <property type="match status" value="1"/>
</dbReference>
<protein>
    <recommendedName>
        <fullName evidence="14">E2F/DP family winged-helix DNA-binding domain-containing protein</fullName>
    </recommendedName>
</protein>
<dbReference type="InterPro" id="IPR003316">
    <property type="entry name" value="E2F_WHTH_DNA-bd_dom"/>
</dbReference>
<name>A0A182FBK7_ANOAL</name>
<keyword evidence="4 7" id="KW-0238">DNA-binding</keyword>
<dbReference type="InterPro" id="IPR036390">
    <property type="entry name" value="WH_DNA-bd_sf"/>
</dbReference>
<dbReference type="FunFam" id="1.10.10.10:FF:000047">
    <property type="entry name" value="Transcription factor"/>
    <property type="match status" value="1"/>
</dbReference>
<feature type="domain" description="E2F/DP family winged-helix DNA-binding" evidence="11">
    <location>
        <begin position="347"/>
        <end position="428"/>
    </location>
</feature>
<feature type="region of interest" description="Disordered" evidence="9">
    <location>
        <begin position="228"/>
        <end position="247"/>
    </location>
</feature>
<dbReference type="InterPro" id="IPR037241">
    <property type="entry name" value="E2F-DP_heterodim"/>
</dbReference>
<reference evidence="12 13" key="1">
    <citation type="journal article" date="2017" name="G3 (Bethesda)">
        <title>The Physical Genome Mapping of Anopheles albimanus Corrected Scaffold Misassemblies and Identified Interarm Rearrangements in Genus Anopheles.</title>
        <authorList>
            <person name="Artemov G.N."/>
            <person name="Peery A.N."/>
            <person name="Jiang X."/>
            <person name="Tu Z."/>
            <person name="Stegniy V.N."/>
            <person name="Sharakhova M.V."/>
            <person name="Sharakhov I.V."/>
        </authorList>
    </citation>
    <scope>NUCLEOTIDE SEQUENCE [LARGE SCALE GENOMIC DNA]</scope>
    <source>
        <strain evidence="12 13">ALBI9_A</strain>
    </source>
</reference>
<sequence>MAHQAKPVNFVIQDTKPGQPQIFHVLNPATGARTTLPANVTTVKTIVTKDLNGASTGNTTATFIGHGQDGMSIGGSAGIAGHSSSVGVSAGTSSSSTSSSNSNATTASAIIGGQNFTMPVVRKLTPGQKLITVPKHKLILPSSGTNKFVNGKTVVQISPKLFSQYKVISASPSQSVSRNLTFATPATSLGSLQGTLTTATIPTASSSSAVTLGTTVTNIAIPSTSAMSQSSFTLPTATTSSNGGPRYSTIGSKVVSTVGELKPVGGSNRLIVDEPEDDMEDQDDRVAASYSPPSPVATPVATKKASSNGAGGGGGHQQRPMQQHSYSKKTSPSQIHTPASRRRKTDKAGRGLRHFSMKVCEKVKAKGTTTYNEVANELVAEETQSHVQGADPASYDQKNIRRRVYDALNVLMAMKIISKEKKEIRWHGLATSNTVQECEELEKENEKARRRIVEKQQAFLDLVQQHVALKSLIARNQANEERGLVPNPSSAVQLPFIIVNTDRKNNINCSISNDKSEYSFSFDDTFEIHDDLEILKRMGLSLGLENGVCTDADLKKIKSMVPKSVEKYIDTYGLVVGDGEDNDSWETSSLYNGQDNDDSLSTQDMLGYHDNTNDMLDDDMKFEDDEDD</sequence>
<dbReference type="PANTHER" id="PTHR12548:SF9">
    <property type="entry name" value="TRANSCRIPTION FACTOR DP"/>
    <property type="match status" value="1"/>
</dbReference>
<dbReference type="Pfam" id="PF08781">
    <property type="entry name" value="DP"/>
    <property type="match status" value="1"/>
</dbReference>
<comment type="subcellular location">
    <subcellularLocation>
        <location evidence="1 7">Nucleus</location>
    </subcellularLocation>
</comment>
<dbReference type="OrthoDB" id="552115at2759"/>
<feature type="compositionally biased region" description="Acidic residues" evidence="9">
    <location>
        <begin position="615"/>
        <end position="628"/>
    </location>
</feature>
<evidence type="ECO:0000256" key="4">
    <source>
        <dbReference type="ARBA" id="ARBA00023125"/>
    </source>
</evidence>
<dbReference type="Pfam" id="PF02319">
    <property type="entry name" value="WHD_E2F_TDP"/>
    <property type="match status" value="1"/>
</dbReference>
<dbReference type="InterPro" id="IPR036388">
    <property type="entry name" value="WH-like_DNA-bd_sf"/>
</dbReference>
<dbReference type="Gene3D" id="1.20.140.80">
    <property type="entry name" value="Transcription factor DP"/>
    <property type="match status" value="1"/>
</dbReference>
<dbReference type="CTD" id="13450"/>
<feature type="compositionally biased region" description="Polar residues" evidence="9">
    <location>
        <begin position="319"/>
        <end position="337"/>
    </location>
</feature>
<evidence type="ECO:0000259" key="11">
    <source>
        <dbReference type="SMART" id="SM01372"/>
    </source>
</evidence>
<dbReference type="InterPro" id="IPR014889">
    <property type="entry name" value="Transc_factor_DP_C"/>
</dbReference>
<accession>A0A182FBK7</accession>
<evidence type="ECO:0000256" key="8">
    <source>
        <dbReference type="SAM" id="Coils"/>
    </source>
</evidence>
<dbReference type="VEuPathDB" id="VectorBase:AALB003890"/>
<dbReference type="AlphaFoldDB" id="A0A182FBK7"/>
<feature type="region of interest" description="Disordered" evidence="9">
    <location>
        <begin position="585"/>
        <end position="628"/>
    </location>
</feature>
<evidence type="ECO:0000256" key="3">
    <source>
        <dbReference type="ARBA" id="ARBA00023015"/>
    </source>
</evidence>
<evidence type="ECO:0000313" key="12">
    <source>
        <dbReference type="EnsemblMetazoa" id="AALB003890-PA"/>
    </source>
</evidence>
<dbReference type="GeneID" id="118466161"/>
<dbReference type="SMART" id="SM01138">
    <property type="entry name" value="DP"/>
    <property type="match status" value="1"/>
</dbReference>
<proteinExistence type="inferred from homology"/>
<feature type="compositionally biased region" description="Acidic residues" evidence="9">
    <location>
        <begin position="273"/>
        <end position="283"/>
    </location>
</feature>
<keyword evidence="3 7" id="KW-0805">Transcription regulation</keyword>